<dbReference type="InterPro" id="IPR004155">
    <property type="entry name" value="PBS_lyase_HEAT"/>
</dbReference>
<dbReference type="Proteomes" id="UP000321353">
    <property type="component" value="Chromosome"/>
</dbReference>
<dbReference type="InterPro" id="IPR055557">
    <property type="entry name" value="DUF7133"/>
</dbReference>
<evidence type="ECO:0000259" key="6">
    <source>
        <dbReference type="PROSITE" id="PS51007"/>
    </source>
</evidence>
<dbReference type="InterPro" id="IPR009056">
    <property type="entry name" value="Cyt_c-like_dom"/>
</dbReference>
<name>A0A5B9MPH7_9BACT</name>
<dbReference type="Gene3D" id="1.10.760.10">
    <property type="entry name" value="Cytochrome c-like domain"/>
    <property type="match status" value="1"/>
</dbReference>
<dbReference type="NCBIfam" id="TIGR02604">
    <property type="entry name" value="Piru_Ver_Nterm"/>
    <property type="match status" value="1"/>
</dbReference>
<dbReference type="EMBL" id="CP036264">
    <property type="protein sequence ID" value="QEG01645.1"/>
    <property type="molecule type" value="Genomic_DNA"/>
</dbReference>
<keyword evidence="5" id="KW-0732">Signal</keyword>
<dbReference type="Gene3D" id="1.25.10.10">
    <property type="entry name" value="Leucine-rich Repeat Variant"/>
    <property type="match status" value="2"/>
</dbReference>
<dbReference type="GO" id="GO:0009055">
    <property type="term" value="F:electron transfer activity"/>
    <property type="evidence" value="ECO:0007669"/>
    <property type="project" value="InterPro"/>
</dbReference>
<dbReference type="InterPro" id="IPR011041">
    <property type="entry name" value="Quinoprot_gluc/sorb_DH_b-prop"/>
</dbReference>
<accession>A0A5B9MPH7</accession>
<proteinExistence type="predicted"/>
<sequence precursor="true">MRLVFLLMVVWSAVFPLTPSLDAQTTTEESPAGNEKVAEIFRTFSAKGAQRDESELTPPEAMISRLRLRSDVEADLIAHEPELSQPLFLTWDSRGRMWAVQYRQYQYPAGLKVERFDQYLRAVYDKVPEPPPHGDRGADKITVFSDTDGDGVYDSAKDVIEGLNIATSVQVGPKGIWVLNPPYLLHYPDADGDDIPDGDPEVHLSGFGLQDTHSVANSLLWGPDGWLYGANGSTTAGTVSSEVTKGVAFEGQCIWRYHPETKVFEVYAEGGGNTFSVEIDSKGQVFSGTNGGSKRGYHYPQGSYSDKNWGKHGPLTNPYAFGYFTGMPMKGDTRRFAQAFMIYEGGLFSDNFDRTIVAPNSLHNLVWNSRLIRDGSTYRTEDVENLVETDDRWFRPVYAGAGPDGAIYLADWYDTRLSHVNPVDDWHKDSGRIYRIRPKGSKPVYRSGDLTTLPSEDLIDHFDSPNKWLRRRAALVLGWRKDPEAVASLVERVEHAESLESLWALNLMGELSTERAGGWMRHDNPHIRRWAVRLMGDRHEGHHEMVALAETETDLQVRSQLASTAKRIDSDTGLAIIDRLTRRDEDAQDPHLPLLYWWAVEAHADDWNAIETFFSSDASWHRPLVRQSILGRLAQRYAASGTAADMDRCDALVAMAPNETTREILLVGLTKAFQGRSIPALPKRLDQALSTYQESRGESGAVLALRSGRDGAADQAIKLLRDPSTDLGLRIEIAQTLGELSLTQSVDVLLRLATGRETGEPALQRVAITTLAYFDDARIASGLIGAFYGKISREHGLRAAACRTLASRASWADRLLEEVIQWRVRVPEVPEDVIQRLRTYDDPTFVARVEQAFGKAVTVSSAEKIAEIERLTDLLSHSAGDPEAGKKHFMSKCGTCHKLFGEGKTIGPPLDGYERGSLKFWLPAIIEPSLEIREGFQSYMALTDDGRVVTGMMAAQDPKTVTLRTADDQSVVLVRNDLEQFKAIKTSLMPEQVFKDMTDQQIVDLFAYLMLGTRR</sequence>
<dbReference type="InterPro" id="IPR013427">
    <property type="entry name" value="Haem-bd_dom_put"/>
</dbReference>
<dbReference type="Pfam" id="PF23500">
    <property type="entry name" value="DUF7133"/>
    <property type="match status" value="1"/>
</dbReference>
<dbReference type="GO" id="GO:0046872">
    <property type="term" value="F:metal ion binding"/>
    <property type="evidence" value="ECO:0007669"/>
    <property type="project" value="UniProtKB-KW"/>
</dbReference>
<protein>
    <submittedName>
        <fullName evidence="7">Cytochrome c</fullName>
    </submittedName>
</protein>
<dbReference type="Gene3D" id="2.120.10.30">
    <property type="entry name" value="TolB, C-terminal domain"/>
    <property type="match status" value="1"/>
</dbReference>
<dbReference type="SUPFAM" id="SSF46626">
    <property type="entry name" value="Cytochrome c"/>
    <property type="match status" value="1"/>
</dbReference>
<dbReference type="SUPFAM" id="SSF50952">
    <property type="entry name" value="Soluble quinoprotein glucose dehydrogenase"/>
    <property type="match status" value="1"/>
</dbReference>
<dbReference type="InterPro" id="IPR016024">
    <property type="entry name" value="ARM-type_fold"/>
</dbReference>
<dbReference type="Pfam" id="PF00034">
    <property type="entry name" value="Cytochrom_C"/>
    <property type="match status" value="1"/>
</dbReference>
<keyword evidence="8" id="KW-1185">Reference proteome</keyword>
<keyword evidence="1 4" id="KW-0349">Heme</keyword>
<dbReference type="InterPro" id="IPR011042">
    <property type="entry name" value="6-blade_b-propeller_TolB-like"/>
</dbReference>
<evidence type="ECO:0000256" key="2">
    <source>
        <dbReference type="ARBA" id="ARBA00022723"/>
    </source>
</evidence>
<dbReference type="PANTHER" id="PTHR33546">
    <property type="entry name" value="LARGE, MULTIFUNCTIONAL SECRETED PROTEIN-RELATED"/>
    <property type="match status" value="1"/>
</dbReference>
<evidence type="ECO:0000313" key="7">
    <source>
        <dbReference type="EMBL" id="QEG01645.1"/>
    </source>
</evidence>
<feature type="domain" description="Cytochrome c" evidence="6">
    <location>
        <begin position="880"/>
        <end position="1013"/>
    </location>
</feature>
<dbReference type="NCBIfam" id="TIGR02603">
    <property type="entry name" value="CxxCH_TIGR02603"/>
    <property type="match status" value="1"/>
</dbReference>
<dbReference type="PANTHER" id="PTHR33546:SF1">
    <property type="entry name" value="LARGE, MULTIFUNCTIONAL SECRETED PROTEIN"/>
    <property type="match status" value="1"/>
</dbReference>
<feature type="signal peptide" evidence="5">
    <location>
        <begin position="1"/>
        <end position="23"/>
    </location>
</feature>
<dbReference type="InterPro" id="IPR036909">
    <property type="entry name" value="Cyt_c-like_dom_sf"/>
</dbReference>
<evidence type="ECO:0000313" key="8">
    <source>
        <dbReference type="Proteomes" id="UP000321353"/>
    </source>
</evidence>
<dbReference type="AlphaFoldDB" id="A0A5B9MPH7"/>
<evidence type="ECO:0000256" key="5">
    <source>
        <dbReference type="SAM" id="SignalP"/>
    </source>
</evidence>
<keyword evidence="2 4" id="KW-0479">Metal-binding</keyword>
<evidence type="ECO:0000256" key="1">
    <source>
        <dbReference type="ARBA" id="ARBA00022617"/>
    </source>
</evidence>
<dbReference type="GO" id="GO:0020037">
    <property type="term" value="F:heme binding"/>
    <property type="evidence" value="ECO:0007669"/>
    <property type="project" value="InterPro"/>
</dbReference>
<organism evidence="7 8">
    <name type="scientific">Stieleria maiorica</name>
    <dbReference type="NCBI Taxonomy" id="2795974"/>
    <lineage>
        <taxon>Bacteria</taxon>
        <taxon>Pseudomonadati</taxon>
        <taxon>Planctomycetota</taxon>
        <taxon>Planctomycetia</taxon>
        <taxon>Pirellulales</taxon>
        <taxon>Pirellulaceae</taxon>
        <taxon>Stieleria</taxon>
    </lineage>
</organism>
<gene>
    <name evidence="7" type="ORF">Mal15_57230</name>
</gene>
<feature type="chain" id="PRO_5023141739" evidence="5">
    <location>
        <begin position="24"/>
        <end position="1015"/>
    </location>
</feature>
<dbReference type="RefSeq" id="WP_233903063.1">
    <property type="nucleotide sequence ID" value="NZ_CP036264.1"/>
</dbReference>
<dbReference type="SMART" id="SM00567">
    <property type="entry name" value="EZ_HEAT"/>
    <property type="match status" value="2"/>
</dbReference>
<dbReference type="InterPro" id="IPR013428">
    <property type="entry name" value="Membrane-bound_put_N"/>
</dbReference>
<keyword evidence="3 4" id="KW-0408">Iron</keyword>
<reference evidence="7 8" key="1">
    <citation type="submission" date="2019-02" db="EMBL/GenBank/DDBJ databases">
        <title>Planctomycetal bacteria perform biofilm scaping via a novel small molecule.</title>
        <authorList>
            <person name="Jeske O."/>
            <person name="Boedeker C."/>
            <person name="Wiegand S."/>
            <person name="Breitling P."/>
            <person name="Kallscheuer N."/>
            <person name="Jogler M."/>
            <person name="Rohde M."/>
            <person name="Petersen J."/>
            <person name="Medema M.H."/>
            <person name="Surup F."/>
            <person name="Jogler C."/>
        </authorList>
    </citation>
    <scope>NUCLEOTIDE SEQUENCE [LARGE SCALE GENOMIC DNA]</scope>
    <source>
        <strain evidence="7 8">Mal15</strain>
    </source>
</reference>
<evidence type="ECO:0000256" key="3">
    <source>
        <dbReference type="ARBA" id="ARBA00023004"/>
    </source>
</evidence>
<dbReference type="InterPro" id="IPR011989">
    <property type="entry name" value="ARM-like"/>
</dbReference>
<evidence type="ECO:0000256" key="4">
    <source>
        <dbReference type="PROSITE-ProRule" id="PRU00433"/>
    </source>
</evidence>
<dbReference type="PROSITE" id="PS51007">
    <property type="entry name" value="CYTC"/>
    <property type="match status" value="1"/>
</dbReference>
<dbReference type="KEGG" id="smam:Mal15_57230"/>
<dbReference type="SUPFAM" id="SSF48371">
    <property type="entry name" value="ARM repeat"/>
    <property type="match status" value="1"/>
</dbReference>